<keyword evidence="4" id="KW-1185">Reference proteome</keyword>
<evidence type="ECO:0000313" key="3">
    <source>
        <dbReference type="EMBL" id="KAK5840355.1"/>
    </source>
</evidence>
<dbReference type="Pfam" id="PF19259">
    <property type="entry name" value="Ty3_capsid"/>
    <property type="match status" value="1"/>
</dbReference>
<gene>
    <name evidence="3" type="ORF">PVK06_009252</name>
</gene>
<comment type="caution">
    <text evidence="3">The sequence shown here is derived from an EMBL/GenBank/DDBJ whole genome shotgun (WGS) entry which is preliminary data.</text>
</comment>
<dbReference type="Proteomes" id="UP001358586">
    <property type="component" value="Chromosome 3"/>
</dbReference>
<reference evidence="3 4" key="1">
    <citation type="submission" date="2023-03" db="EMBL/GenBank/DDBJ databases">
        <title>WGS of Gossypium arboreum.</title>
        <authorList>
            <person name="Yu D."/>
        </authorList>
    </citation>
    <scope>NUCLEOTIDE SEQUENCE [LARGE SCALE GENOMIC DNA]</scope>
    <source>
        <tissue evidence="3">Leaf</tissue>
    </source>
</reference>
<protein>
    <recommendedName>
        <fullName evidence="2">Ty3 transposon capsid-like protein domain-containing protein</fullName>
    </recommendedName>
</protein>
<sequence>MQKDMRLMQQELTQLQTNLAQMDARMESRFKEFHENVKVGIHIELQKFFEQRIGHATPPTQGQTSDKGKGVLGGTPPRFPPKESLLLSPMVESSHIGIHSRASTLDSMGRNFKFKYSRFHGKALDWHYFFSQRQGGLQMLSWETYARSLQERLGSSNFTDAMTELVTLKQQGTVDLFHDQFVSILNQLHLPKPYALSIFISNLKAEVGQYIRLFKPQTLVEVYMLARHVEGIVSTNIIKRPPLVGGSGGYSKPLFFNPKPISHVPAFGGSLSNLGHQKTPLNSHRTPTKSFSQAGIEDRRKKGLCFWCNAKYAPGHKCVKSQLYQLVVGSHNELGVETITLQT</sequence>
<evidence type="ECO:0000259" key="2">
    <source>
        <dbReference type="Pfam" id="PF19259"/>
    </source>
</evidence>
<dbReference type="InterPro" id="IPR045358">
    <property type="entry name" value="Ty3_capsid"/>
</dbReference>
<feature type="region of interest" description="Disordered" evidence="1">
    <location>
        <begin position="55"/>
        <end position="75"/>
    </location>
</feature>
<evidence type="ECO:0000313" key="4">
    <source>
        <dbReference type="Proteomes" id="UP001358586"/>
    </source>
</evidence>
<proteinExistence type="predicted"/>
<accession>A0ABR0QLW6</accession>
<evidence type="ECO:0000256" key="1">
    <source>
        <dbReference type="SAM" id="MobiDB-lite"/>
    </source>
</evidence>
<organism evidence="3 4">
    <name type="scientific">Gossypium arboreum</name>
    <name type="common">Tree cotton</name>
    <name type="synonym">Gossypium nanking</name>
    <dbReference type="NCBI Taxonomy" id="29729"/>
    <lineage>
        <taxon>Eukaryota</taxon>
        <taxon>Viridiplantae</taxon>
        <taxon>Streptophyta</taxon>
        <taxon>Embryophyta</taxon>
        <taxon>Tracheophyta</taxon>
        <taxon>Spermatophyta</taxon>
        <taxon>Magnoliopsida</taxon>
        <taxon>eudicotyledons</taxon>
        <taxon>Gunneridae</taxon>
        <taxon>Pentapetalae</taxon>
        <taxon>rosids</taxon>
        <taxon>malvids</taxon>
        <taxon>Malvales</taxon>
        <taxon>Malvaceae</taxon>
        <taxon>Malvoideae</taxon>
        <taxon>Gossypium</taxon>
    </lineage>
</organism>
<name>A0ABR0QLW6_GOSAR</name>
<feature type="domain" description="Ty3 transposon capsid-like protein" evidence="2">
    <location>
        <begin position="117"/>
        <end position="233"/>
    </location>
</feature>
<dbReference type="EMBL" id="JARKNE010000003">
    <property type="protein sequence ID" value="KAK5840355.1"/>
    <property type="molecule type" value="Genomic_DNA"/>
</dbReference>